<evidence type="ECO:0000313" key="2">
    <source>
        <dbReference type="EMBL" id="OMO58779.1"/>
    </source>
</evidence>
<feature type="compositionally biased region" description="Basic and acidic residues" evidence="1">
    <location>
        <begin position="13"/>
        <end position="37"/>
    </location>
</feature>
<dbReference type="AlphaFoldDB" id="A0A1R3GL56"/>
<organism evidence="2 3">
    <name type="scientific">Corchorus olitorius</name>
    <dbReference type="NCBI Taxonomy" id="93759"/>
    <lineage>
        <taxon>Eukaryota</taxon>
        <taxon>Viridiplantae</taxon>
        <taxon>Streptophyta</taxon>
        <taxon>Embryophyta</taxon>
        <taxon>Tracheophyta</taxon>
        <taxon>Spermatophyta</taxon>
        <taxon>Magnoliopsida</taxon>
        <taxon>eudicotyledons</taxon>
        <taxon>Gunneridae</taxon>
        <taxon>Pentapetalae</taxon>
        <taxon>rosids</taxon>
        <taxon>malvids</taxon>
        <taxon>Malvales</taxon>
        <taxon>Malvaceae</taxon>
        <taxon>Grewioideae</taxon>
        <taxon>Apeibeae</taxon>
        <taxon>Corchorus</taxon>
    </lineage>
</organism>
<evidence type="ECO:0000313" key="3">
    <source>
        <dbReference type="Proteomes" id="UP000187203"/>
    </source>
</evidence>
<dbReference type="EMBL" id="AWUE01022366">
    <property type="protein sequence ID" value="OMO58779.1"/>
    <property type="molecule type" value="Genomic_DNA"/>
</dbReference>
<reference evidence="3" key="1">
    <citation type="submission" date="2013-09" db="EMBL/GenBank/DDBJ databases">
        <title>Corchorus olitorius genome sequencing.</title>
        <authorList>
            <person name="Alam M."/>
            <person name="Haque M.S."/>
            <person name="Islam M.S."/>
            <person name="Emdad E.M."/>
            <person name="Islam M.M."/>
            <person name="Ahmed B."/>
            <person name="Halim A."/>
            <person name="Hossen Q.M.M."/>
            <person name="Hossain M.Z."/>
            <person name="Ahmed R."/>
            <person name="Khan M.M."/>
            <person name="Islam R."/>
            <person name="Rashid M.M."/>
            <person name="Khan S.A."/>
            <person name="Rahman M.S."/>
            <person name="Alam M."/>
            <person name="Yahiya A.S."/>
            <person name="Khan M.S."/>
            <person name="Azam M.S."/>
            <person name="Haque T."/>
            <person name="Lashkar M.Z.H."/>
            <person name="Akhand A.I."/>
            <person name="Morshed G."/>
            <person name="Roy S."/>
            <person name="Uddin K.S."/>
            <person name="Rabeya T."/>
            <person name="Hossain A.S."/>
            <person name="Chowdhury A."/>
            <person name="Snigdha A.R."/>
            <person name="Mortoza M.S."/>
            <person name="Matin S.A."/>
            <person name="Hoque S.M.E."/>
            <person name="Islam M.K."/>
            <person name="Roy D.K."/>
            <person name="Haider R."/>
            <person name="Moosa M.M."/>
            <person name="Elias S.M."/>
            <person name="Hasan A.M."/>
            <person name="Jahan S."/>
            <person name="Shafiuddin M."/>
            <person name="Mahmood N."/>
            <person name="Shommy N.S."/>
        </authorList>
    </citation>
    <scope>NUCLEOTIDE SEQUENCE [LARGE SCALE GENOMIC DNA]</scope>
    <source>
        <strain evidence="3">cv. O-4</strain>
    </source>
</reference>
<comment type="caution">
    <text evidence="2">The sequence shown here is derived from an EMBL/GenBank/DDBJ whole genome shotgun (WGS) entry which is preliminary data.</text>
</comment>
<feature type="region of interest" description="Disordered" evidence="1">
    <location>
        <begin position="67"/>
        <end position="86"/>
    </location>
</feature>
<accession>A0A1R3GL56</accession>
<keyword evidence="3" id="KW-1185">Reference proteome</keyword>
<sequence>MVAAFLKDTPSPEEMKPEAEDHNNEEDRKGKRARGIEDTPSDTNSEYGRRIRQRMQGLEMEDSIQMEVENDPDLGLRQAVPQQPPN</sequence>
<dbReference type="Proteomes" id="UP000187203">
    <property type="component" value="Unassembled WGS sequence"/>
</dbReference>
<gene>
    <name evidence="2" type="ORF">COLO4_34381</name>
</gene>
<name>A0A1R3GL56_9ROSI</name>
<evidence type="ECO:0000256" key="1">
    <source>
        <dbReference type="SAM" id="MobiDB-lite"/>
    </source>
</evidence>
<feature type="region of interest" description="Disordered" evidence="1">
    <location>
        <begin position="1"/>
        <end position="62"/>
    </location>
</feature>
<protein>
    <submittedName>
        <fullName evidence="2">Uncharacterized protein</fullName>
    </submittedName>
</protein>
<proteinExistence type="predicted"/>